<keyword evidence="6 9" id="KW-0472">Membrane</keyword>
<evidence type="ECO:0000256" key="2">
    <source>
        <dbReference type="ARBA" id="ARBA00004370"/>
    </source>
</evidence>
<proteinExistence type="inferred from homology"/>
<dbReference type="PANTHER" id="PTHR34933">
    <property type="entry name" value="FLAGELLAR L-RING PROTEIN"/>
    <property type="match status" value="1"/>
</dbReference>
<sequence>MSGRPAPVLRVLGVGAGLLLLLSVLAGLAGCQSLVGPPSVDIVLPTQALPAAAAAAVPAGSPTPSQPSAPPNGAIFQATRYRPMFENHRARLVGDLVTITIAEKVTAAQSSTSTIDRAGTTSAGITSLPLLGTSGMAKLGAEAQSANTFSGKGKSENSNNFSGSITATVVQVLPNGHLVVSAEKQIGVNASVDVLRFSGQIDPAQIAPGNTVASTSVANVRIEQRGRGQLPESQAMGWLQRFFINVLPI</sequence>
<comment type="function">
    <text evidence="1 9">Assembles around the rod to form the L-ring and probably protects the motor/basal body from shearing forces during rotation.</text>
</comment>
<comment type="similarity">
    <text evidence="3 9">Belongs to the FlgH family.</text>
</comment>
<evidence type="ECO:0000256" key="9">
    <source>
        <dbReference type="HAMAP-Rule" id="MF_00415"/>
    </source>
</evidence>
<evidence type="ECO:0000313" key="11">
    <source>
        <dbReference type="Proteomes" id="UP001368500"/>
    </source>
</evidence>
<keyword evidence="5 9" id="KW-0732">Signal</keyword>
<dbReference type="PROSITE" id="PS51257">
    <property type="entry name" value="PROKAR_LIPOPROTEIN"/>
    <property type="match status" value="1"/>
</dbReference>
<keyword evidence="11" id="KW-1185">Reference proteome</keyword>
<comment type="subunit">
    <text evidence="4 9">The basal body constitutes a major portion of the flagellar organelle and consists of four rings (L,P,S, and M) mounted on a central rod.</text>
</comment>
<dbReference type="EMBL" id="JBBUTF010000004">
    <property type="protein sequence ID" value="MEK8025513.1"/>
    <property type="molecule type" value="Genomic_DNA"/>
</dbReference>
<comment type="subcellular location">
    <subcellularLocation>
        <location evidence="9">Cell outer membrane</location>
        <topology evidence="9">Lipid-anchor</topology>
    </subcellularLocation>
    <subcellularLocation>
        <location evidence="9">Bacterial flagellum basal body</location>
    </subcellularLocation>
    <subcellularLocation>
        <location evidence="2">Membrane</location>
    </subcellularLocation>
</comment>
<evidence type="ECO:0000313" key="10">
    <source>
        <dbReference type="EMBL" id="MEK8025513.1"/>
    </source>
</evidence>
<dbReference type="PRINTS" id="PR01008">
    <property type="entry name" value="FLGLRINGFLGH"/>
</dbReference>
<dbReference type="Proteomes" id="UP001368500">
    <property type="component" value="Unassembled WGS sequence"/>
</dbReference>
<dbReference type="PANTHER" id="PTHR34933:SF3">
    <property type="entry name" value="FLAGELLAR L-RING PROTEIN"/>
    <property type="match status" value="1"/>
</dbReference>
<evidence type="ECO:0000256" key="5">
    <source>
        <dbReference type="ARBA" id="ARBA00022729"/>
    </source>
</evidence>
<gene>
    <name evidence="9" type="primary">flgH</name>
    <name evidence="10" type="ORF">AACH11_06015</name>
</gene>
<keyword evidence="9" id="KW-0449">Lipoprotein</keyword>
<dbReference type="HAMAP" id="MF_00415">
    <property type="entry name" value="FlgH"/>
    <property type="match status" value="1"/>
</dbReference>
<evidence type="ECO:0000256" key="3">
    <source>
        <dbReference type="ARBA" id="ARBA00006929"/>
    </source>
</evidence>
<evidence type="ECO:0000256" key="7">
    <source>
        <dbReference type="ARBA" id="ARBA00023143"/>
    </source>
</evidence>
<name>A0ABU9BA35_9BURK</name>
<evidence type="ECO:0000256" key="1">
    <source>
        <dbReference type="ARBA" id="ARBA00002591"/>
    </source>
</evidence>
<keyword evidence="7 9" id="KW-0975">Bacterial flagellum</keyword>
<organism evidence="10 11">
    <name type="scientific">Pseudaquabacterium rugosum</name>
    <dbReference type="NCBI Taxonomy" id="2984194"/>
    <lineage>
        <taxon>Bacteria</taxon>
        <taxon>Pseudomonadati</taxon>
        <taxon>Pseudomonadota</taxon>
        <taxon>Betaproteobacteria</taxon>
        <taxon>Burkholderiales</taxon>
        <taxon>Sphaerotilaceae</taxon>
        <taxon>Pseudaquabacterium</taxon>
    </lineage>
</organism>
<protein>
    <recommendedName>
        <fullName evidence="9">Flagellar L-ring protein</fullName>
    </recommendedName>
    <alternativeName>
        <fullName evidence="9">Basal body L-ring protein</fullName>
    </alternativeName>
</protein>
<evidence type="ECO:0000256" key="4">
    <source>
        <dbReference type="ARBA" id="ARBA00011439"/>
    </source>
</evidence>
<dbReference type="InterPro" id="IPR000527">
    <property type="entry name" value="Flag_Lring"/>
</dbReference>
<dbReference type="Pfam" id="PF02107">
    <property type="entry name" value="FlgH"/>
    <property type="match status" value="1"/>
</dbReference>
<keyword evidence="10" id="KW-0966">Cell projection</keyword>
<evidence type="ECO:0000256" key="6">
    <source>
        <dbReference type="ARBA" id="ARBA00023136"/>
    </source>
</evidence>
<keyword evidence="10" id="KW-0969">Cilium</keyword>
<dbReference type="RefSeq" id="WP_341373286.1">
    <property type="nucleotide sequence ID" value="NZ_JBBUTF010000004.1"/>
</dbReference>
<keyword evidence="10" id="KW-0282">Flagellum</keyword>
<reference evidence="10 11" key="1">
    <citation type="submission" date="2024-04" db="EMBL/GenBank/DDBJ databases">
        <title>Novel species of the genus Ideonella isolated from streams.</title>
        <authorList>
            <person name="Lu H."/>
        </authorList>
    </citation>
    <scope>NUCLEOTIDE SEQUENCE [LARGE SCALE GENOMIC DNA]</scope>
    <source>
        <strain evidence="10 11">BYS139W</strain>
    </source>
</reference>
<accession>A0ABU9BA35</accession>
<comment type="caution">
    <text evidence="10">The sequence shown here is derived from an EMBL/GenBank/DDBJ whole genome shotgun (WGS) entry which is preliminary data.</text>
</comment>
<keyword evidence="8 9" id="KW-0998">Cell outer membrane</keyword>
<evidence type="ECO:0000256" key="8">
    <source>
        <dbReference type="ARBA" id="ARBA00023237"/>
    </source>
</evidence>